<dbReference type="PANTHER" id="PTHR23115">
    <property type="entry name" value="TRANSLATION FACTOR"/>
    <property type="match status" value="1"/>
</dbReference>
<keyword evidence="4" id="KW-0378">Hydrolase</keyword>
<evidence type="ECO:0000313" key="5">
    <source>
        <dbReference type="Proteomes" id="UP000278143"/>
    </source>
</evidence>
<dbReference type="SUPFAM" id="SSF52540">
    <property type="entry name" value="P-loop containing nucleoside triphosphate hydrolases"/>
    <property type="match status" value="1"/>
</dbReference>
<dbReference type="EMBL" id="KZ991658">
    <property type="protein sequence ID" value="RKP22797.1"/>
    <property type="molecule type" value="Genomic_DNA"/>
</dbReference>
<protein>
    <submittedName>
        <fullName evidence="4">P-loop containing nucleoside triphosphate hydrolase protein</fullName>
    </submittedName>
</protein>
<evidence type="ECO:0000256" key="1">
    <source>
        <dbReference type="ARBA" id="ARBA00022741"/>
    </source>
</evidence>
<dbReference type="AlphaFoldDB" id="A0A4P9YSF3"/>
<dbReference type="InterPro" id="IPR000795">
    <property type="entry name" value="T_Tr_GTP-bd_dom"/>
</dbReference>
<organism evidence="4 5">
    <name type="scientific">Syncephalis pseudoplumigaleata</name>
    <dbReference type="NCBI Taxonomy" id="1712513"/>
    <lineage>
        <taxon>Eukaryota</taxon>
        <taxon>Fungi</taxon>
        <taxon>Fungi incertae sedis</taxon>
        <taxon>Zoopagomycota</taxon>
        <taxon>Zoopagomycotina</taxon>
        <taxon>Zoopagomycetes</taxon>
        <taxon>Zoopagales</taxon>
        <taxon>Piptocephalidaceae</taxon>
        <taxon>Syncephalis</taxon>
    </lineage>
</organism>
<proteinExistence type="predicted"/>
<dbReference type="GO" id="GO:0003924">
    <property type="term" value="F:GTPase activity"/>
    <property type="evidence" value="ECO:0007669"/>
    <property type="project" value="InterPro"/>
</dbReference>
<sequence length="172" mass="18695">MLAVLTICNGLGHVDAGKSTLLGHLLYLRGNINEHTYRRYPFATAAWADREGGRCTIKDAHTIGKGSFAHAWVLDATEEERSRGITMDVAITSLETEHRQFTLLDAPGHRDFVPRMISGAAQADAAILVIDSAKGGFEAGFSPLGQTREHVILARSLGIQQLVIAINKMDMV</sequence>
<dbReference type="InterPro" id="IPR050100">
    <property type="entry name" value="TRAFAC_GTPase_members"/>
</dbReference>
<dbReference type="Gene3D" id="3.40.50.300">
    <property type="entry name" value="P-loop containing nucleotide triphosphate hydrolases"/>
    <property type="match status" value="1"/>
</dbReference>
<dbReference type="PROSITE" id="PS51722">
    <property type="entry name" value="G_TR_2"/>
    <property type="match status" value="1"/>
</dbReference>
<name>A0A4P9YSF3_9FUNG</name>
<keyword evidence="2" id="KW-0342">GTP-binding</keyword>
<evidence type="ECO:0000256" key="2">
    <source>
        <dbReference type="ARBA" id="ARBA00023134"/>
    </source>
</evidence>
<dbReference type="OrthoDB" id="342024at2759"/>
<keyword evidence="5" id="KW-1185">Reference proteome</keyword>
<dbReference type="GO" id="GO:0005525">
    <property type="term" value="F:GTP binding"/>
    <property type="evidence" value="ECO:0007669"/>
    <property type="project" value="UniProtKB-KW"/>
</dbReference>
<feature type="non-terminal residue" evidence="4">
    <location>
        <position position="172"/>
    </location>
</feature>
<reference evidence="5" key="1">
    <citation type="journal article" date="2018" name="Nat. Microbiol.">
        <title>Leveraging single-cell genomics to expand the fungal tree of life.</title>
        <authorList>
            <person name="Ahrendt S.R."/>
            <person name="Quandt C.A."/>
            <person name="Ciobanu D."/>
            <person name="Clum A."/>
            <person name="Salamov A."/>
            <person name="Andreopoulos B."/>
            <person name="Cheng J.F."/>
            <person name="Woyke T."/>
            <person name="Pelin A."/>
            <person name="Henrissat B."/>
            <person name="Reynolds N.K."/>
            <person name="Benny G.L."/>
            <person name="Smith M.E."/>
            <person name="James T.Y."/>
            <person name="Grigoriev I.V."/>
        </authorList>
    </citation>
    <scope>NUCLEOTIDE SEQUENCE [LARGE SCALE GENOMIC DNA]</scope>
    <source>
        <strain evidence="5">Benny S71-1</strain>
    </source>
</reference>
<gene>
    <name evidence="4" type="ORF">SYNPS1DRAFT_19564</name>
</gene>
<evidence type="ECO:0000313" key="4">
    <source>
        <dbReference type="EMBL" id="RKP22797.1"/>
    </source>
</evidence>
<dbReference type="PRINTS" id="PR00315">
    <property type="entry name" value="ELONGATNFCT"/>
</dbReference>
<dbReference type="InterPro" id="IPR027417">
    <property type="entry name" value="P-loop_NTPase"/>
</dbReference>
<dbReference type="Proteomes" id="UP000278143">
    <property type="component" value="Unassembled WGS sequence"/>
</dbReference>
<dbReference type="Pfam" id="PF00009">
    <property type="entry name" value="GTP_EFTU"/>
    <property type="match status" value="1"/>
</dbReference>
<feature type="domain" description="Tr-type G" evidence="3">
    <location>
        <begin position="3"/>
        <end position="172"/>
    </location>
</feature>
<keyword evidence="1" id="KW-0547">Nucleotide-binding</keyword>
<evidence type="ECO:0000259" key="3">
    <source>
        <dbReference type="PROSITE" id="PS51722"/>
    </source>
</evidence>
<accession>A0A4P9YSF3</accession>